<accession>A0A1E5G3Z2</accession>
<keyword evidence="10" id="KW-1185">Reference proteome</keyword>
<keyword evidence="6 7" id="KW-0472">Membrane</keyword>
<comment type="similarity">
    <text evidence="2">Belongs to the UPF0702 family.</text>
</comment>
<feature type="domain" description="YetF C-terminal" evidence="8">
    <location>
        <begin position="84"/>
        <end position="216"/>
    </location>
</feature>
<dbReference type="InterPro" id="IPR007353">
    <property type="entry name" value="DUF421"/>
</dbReference>
<dbReference type="PANTHER" id="PTHR34582">
    <property type="entry name" value="UPF0702 TRANSMEMBRANE PROTEIN YCAP"/>
    <property type="match status" value="1"/>
</dbReference>
<feature type="transmembrane region" description="Helical" evidence="7">
    <location>
        <begin position="63"/>
        <end position="83"/>
    </location>
</feature>
<feature type="transmembrane region" description="Helical" evidence="7">
    <location>
        <begin position="12"/>
        <end position="29"/>
    </location>
</feature>
<evidence type="ECO:0000259" key="8">
    <source>
        <dbReference type="Pfam" id="PF04239"/>
    </source>
</evidence>
<dbReference type="GO" id="GO:0005886">
    <property type="term" value="C:plasma membrane"/>
    <property type="evidence" value="ECO:0007669"/>
    <property type="project" value="UniProtKB-SubCell"/>
</dbReference>
<dbReference type="Pfam" id="PF04239">
    <property type="entry name" value="DUF421"/>
    <property type="match status" value="1"/>
</dbReference>
<evidence type="ECO:0000256" key="2">
    <source>
        <dbReference type="ARBA" id="ARBA00006448"/>
    </source>
</evidence>
<evidence type="ECO:0000313" key="10">
    <source>
        <dbReference type="Proteomes" id="UP000094296"/>
    </source>
</evidence>
<comment type="subcellular location">
    <subcellularLocation>
        <location evidence="1">Cell membrane</location>
        <topology evidence="1">Multi-pass membrane protein</topology>
    </subcellularLocation>
</comment>
<keyword evidence="4 7" id="KW-0812">Transmembrane</keyword>
<dbReference type="STRING" id="766136.BHF68_04050"/>
<dbReference type="RefSeq" id="WP_069642787.1">
    <property type="nucleotide sequence ID" value="NZ_MIJE01000011.1"/>
</dbReference>
<keyword evidence="3" id="KW-1003">Cell membrane</keyword>
<evidence type="ECO:0000256" key="1">
    <source>
        <dbReference type="ARBA" id="ARBA00004651"/>
    </source>
</evidence>
<feature type="transmembrane region" description="Helical" evidence="7">
    <location>
        <begin position="36"/>
        <end position="57"/>
    </location>
</feature>
<gene>
    <name evidence="9" type="ORF">BHF68_04050</name>
</gene>
<evidence type="ECO:0000256" key="7">
    <source>
        <dbReference type="SAM" id="Phobius"/>
    </source>
</evidence>
<comment type="caution">
    <text evidence="9">The sequence shown here is derived from an EMBL/GenBank/DDBJ whole genome shotgun (WGS) entry which is preliminary data.</text>
</comment>
<dbReference type="PANTHER" id="PTHR34582:SF7">
    <property type="entry name" value="UPF0702 TRANSMEMBRANE PROTEIN YDFS"/>
    <property type="match status" value="1"/>
</dbReference>
<organism evidence="9 10">
    <name type="scientific">Desulfuribacillus alkaliarsenatis</name>
    <dbReference type="NCBI Taxonomy" id="766136"/>
    <lineage>
        <taxon>Bacteria</taxon>
        <taxon>Bacillati</taxon>
        <taxon>Bacillota</taxon>
        <taxon>Desulfuribacillia</taxon>
        <taxon>Desulfuribacillales</taxon>
        <taxon>Desulfuribacillaceae</taxon>
        <taxon>Desulfuribacillus</taxon>
    </lineage>
</organism>
<evidence type="ECO:0000256" key="5">
    <source>
        <dbReference type="ARBA" id="ARBA00022989"/>
    </source>
</evidence>
<protein>
    <recommendedName>
        <fullName evidence="8">YetF C-terminal domain-containing protein</fullName>
    </recommendedName>
</protein>
<evidence type="ECO:0000256" key="3">
    <source>
        <dbReference type="ARBA" id="ARBA00022475"/>
    </source>
</evidence>
<keyword evidence="5 7" id="KW-1133">Transmembrane helix</keyword>
<reference evidence="9 10" key="1">
    <citation type="submission" date="2016-09" db="EMBL/GenBank/DDBJ databases">
        <title>Draft genome sequence for the type strain of Desulfuribacillus alkaliarsenatis AHT28, an obligately anaerobic, sulfidogenic bacterium isolated from Russian soda lake sediments.</title>
        <authorList>
            <person name="Abin C.A."/>
            <person name="Hollibaugh J.T."/>
        </authorList>
    </citation>
    <scope>NUCLEOTIDE SEQUENCE [LARGE SCALE GENOMIC DNA]</scope>
    <source>
        <strain evidence="9 10">AHT28</strain>
    </source>
</reference>
<proteinExistence type="inferred from homology"/>
<dbReference type="Gene3D" id="3.30.240.20">
    <property type="entry name" value="bsu07140 like domains"/>
    <property type="match status" value="2"/>
</dbReference>
<name>A0A1E5G3Z2_9FIRM</name>
<dbReference type="OrthoDB" id="9778331at2"/>
<dbReference type="Proteomes" id="UP000094296">
    <property type="component" value="Unassembled WGS sequence"/>
</dbReference>
<sequence length="245" mass="27789">MIDLHELGQAIINPIIVFFVLIILARLIGKKLIGQLTFFDFVSGITLGTIGGAFVTTEVEGNFVLLSAVVFSLMVMLIGYITLKNVTARKLLEGEPVIVVQNGKILEKNMSDNRYNEDELLMQLREKGVFDISEVEHAILEPYGRLSIIKKSEYRAVARKDLELPREYKGITTELIRDGRIQKLNLQGLNKNYEWLYNQLMEKGVTKVEDVFLATFSADGKLYIDLRDDKLKDVKRTEDDDSTGI</sequence>
<dbReference type="InterPro" id="IPR023090">
    <property type="entry name" value="UPF0702_alpha/beta_dom_sf"/>
</dbReference>
<evidence type="ECO:0000256" key="4">
    <source>
        <dbReference type="ARBA" id="ARBA00022692"/>
    </source>
</evidence>
<evidence type="ECO:0000256" key="6">
    <source>
        <dbReference type="ARBA" id="ARBA00023136"/>
    </source>
</evidence>
<dbReference type="EMBL" id="MIJE01000011">
    <property type="protein sequence ID" value="OEF97389.1"/>
    <property type="molecule type" value="Genomic_DNA"/>
</dbReference>
<evidence type="ECO:0000313" key="9">
    <source>
        <dbReference type="EMBL" id="OEF97389.1"/>
    </source>
</evidence>
<dbReference type="AlphaFoldDB" id="A0A1E5G3Z2"/>